<keyword evidence="3" id="KW-1185">Reference proteome</keyword>
<feature type="region of interest" description="Disordered" evidence="1">
    <location>
        <begin position="180"/>
        <end position="215"/>
    </location>
</feature>
<comment type="caution">
    <text evidence="2">The sequence shown here is derived from an EMBL/GenBank/DDBJ whole genome shotgun (WGS) entry which is preliminary data.</text>
</comment>
<reference evidence="2 3" key="1">
    <citation type="submission" date="2018-06" db="EMBL/GenBank/DDBJ databases">
        <title>Genomic Encyclopedia of Type Strains, Phase IV (KMG-IV): sequencing the most valuable type-strain genomes for metagenomic binning, comparative biology and taxonomic classification.</title>
        <authorList>
            <person name="Goeker M."/>
        </authorList>
    </citation>
    <scope>NUCLEOTIDE SEQUENCE [LARGE SCALE GENOMIC DNA]</scope>
    <source>
        <strain evidence="2 3">DSM 18048</strain>
    </source>
</reference>
<protein>
    <submittedName>
        <fullName evidence="2">Uncharacterized protein</fullName>
    </submittedName>
</protein>
<proteinExistence type="predicted"/>
<feature type="region of interest" description="Disordered" evidence="1">
    <location>
        <begin position="123"/>
        <end position="142"/>
    </location>
</feature>
<evidence type="ECO:0000313" key="3">
    <source>
        <dbReference type="Proteomes" id="UP000248326"/>
    </source>
</evidence>
<evidence type="ECO:0000256" key="1">
    <source>
        <dbReference type="SAM" id="MobiDB-lite"/>
    </source>
</evidence>
<name>A0A318S141_9DEIO</name>
<dbReference type="AlphaFoldDB" id="A0A318S141"/>
<feature type="compositionally biased region" description="Polar residues" evidence="1">
    <location>
        <begin position="180"/>
        <end position="197"/>
    </location>
</feature>
<feature type="region of interest" description="Disordered" evidence="1">
    <location>
        <begin position="306"/>
        <end position="327"/>
    </location>
</feature>
<sequence length="327" mass="35345">MKLGQETIIPNWALDAIEDLTNAADIKVLMFLARHGRYRVSEYSTKQLAIALELDVRTVQATTARLHAAGLILSASGVHCVYKAPARLTQAPCKSTRVDNEKNTSRTADSSVPKKGMDELMKEGTQERHAEPPTIHVPNELGATSAPVDSELQEAFEDDPMLDVMLAEAHGVPWESTASAITDTPTLPEGNASSQPTEGGKVPRRRAAPVGKAVESNSTPFQRMFSALALGCALKEADLTALVRGRIGKAARSLLEAKYTAEDIPSIVAWIRTNETWRTAKLSAQVIEECAPSWKAAVPGNVPLTAKATGDTTATSDARRRYEERYA</sequence>
<accession>A0A318S141</accession>
<dbReference type="EMBL" id="QJSX01000016">
    <property type="protein sequence ID" value="PYE51035.1"/>
    <property type="molecule type" value="Genomic_DNA"/>
</dbReference>
<feature type="compositionally biased region" description="Basic and acidic residues" evidence="1">
    <location>
        <begin position="317"/>
        <end position="327"/>
    </location>
</feature>
<organism evidence="2 3">
    <name type="scientific">Deinococcus yavapaiensis KR-236</name>
    <dbReference type="NCBI Taxonomy" id="694435"/>
    <lineage>
        <taxon>Bacteria</taxon>
        <taxon>Thermotogati</taxon>
        <taxon>Deinococcota</taxon>
        <taxon>Deinococci</taxon>
        <taxon>Deinococcales</taxon>
        <taxon>Deinococcaceae</taxon>
        <taxon>Deinococcus</taxon>
    </lineage>
</organism>
<dbReference type="OrthoDB" id="70455at2"/>
<feature type="region of interest" description="Disordered" evidence="1">
    <location>
        <begin position="93"/>
        <end position="116"/>
    </location>
</feature>
<evidence type="ECO:0000313" key="2">
    <source>
        <dbReference type="EMBL" id="PYE51035.1"/>
    </source>
</evidence>
<dbReference type="RefSeq" id="WP_110888215.1">
    <property type="nucleotide sequence ID" value="NZ_QJSX01000016.1"/>
</dbReference>
<gene>
    <name evidence="2" type="ORF">DES52_116102</name>
</gene>
<dbReference type="Proteomes" id="UP000248326">
    <property type="component" value="Unassembled WGS sequence"/>
</dbReference>